<dbReference type="InterPro" id="IPR017871">
    <property type="entry name" value="ABC_transporter-like_CS"/>
</dbReference>
<dbReference type="InterPro" id="IPR050166">
    <property type="entry name" value="ABC_transporter_ATP-bind"/>
</dbReference>
<dbReference type="SUPFAM" id="SSF52540">
    <property type="entry name" value="P-loop containing nucleoside triphosphate hydrolases"/>
    <property type="match status" value="1"/>
</dbReference>
<evidence type="ECO:0000313" key="8">
    <source>
        <dbReference type="Proteomes" id="UP000542353"/>
    </source>
</evidence>
<keyword evidence="2" id="KW-0813">Transport</keyword>
<dbReference type="RefSeq" id="WP_184262767.1">
    <property type="nucleotide sequence ID" value="NZ_JACHIH010000054.1"/>
</dbReference>
<dbReference type="PANTHER" id="PTHR42788">
    <property type="entry name" value="TAURINE IMPORT ATP-BINDING PROTEIN-RELATED"/>
    <property type="match status" value="1"/>
</dbReference>
<accession>A0A7W7Z8H1</accession>
<sequence length="282" mass="31404">MTVTPFVREIPLVSIENVDLVYGDDGGAPAVAGLSMKVRKGEFLAVVGPSGCGKSTLMKLMTGLRIPQKGVVLVQDAHVTHPISIVGMAFQNPTLLPWRTTIENIMLPLEVVKQHKRRLRSHRTEYLQKARALLKLVGLEGVEDKYPWELSGGMQQRASLCRALIHEPELLMLDEPFGALDAFTREELWLAIRDIHAASGVTVVLVTHDLREAVFLADRILVMSSRPGRVSSEHTTPFARPRPLELLYDNEFNRVVQTLRDEIIRARLPVDAAGRLDNCHTG</sequence>
<keyword evidence="4 7" id="KW-0067">ATP-binding</keyword>
<dbReference type="PANTHER" id="PTHR42788:SF13">
    <property type="entry name" value="ALIPHATIC SULFONATES IMPORT ATP-BINDING PROTEIN SSUB"/>
    <property type="match status" value="1"/>
</dbReference>
<dbReference type="GO" id="GO:0005524">
    <property type="term" value="F:ATP binding"/>
    <property type="evidence" value="ECO:0007669"/>
    <property type="project" value="UniProtKB-KW"/>
</dbReference>
<reference evidence="7 8" key="1">
    <citation type="submission" date="2020-08" db="EMBL/GenBank/DDBJ databases">
        <title>Genomic Encyclopedia of Type Strains, Phase IV (KMG-IV): sequencing the most valuable type-strain genomes for metagenomic binning, comparative biology and taxonomic classification.</title>
        <authorList>
            <person name="Goeker M."/>
        </authorList>
    </citation>
    <scope>NUCLEOTIDE SEQUENCE [LARGE SCALE GENOMIC DNA]</scope>
    <source>
        <strain evidence="7 8">DSM 12706</strain>
    </source>
</reference>
<protein>
    <submittedName>
        <fullName evidence="7">NitT/TauT family transport system ATP-binding protein</fullName>
    </submittedName>
</protein>
<evidence type="ECO:0000256" key="2">
    <source>
        <dbReference type="ARBA" id="ARBA00022448"/>
    </source>
</evidence>
<feature type="domain" description="ABC transporter" evidence="6">
    <location>
        <begin position="15"/>
        <end position="250"/>
    </location>
</feature>
<evidence type="ECO:0000313" key="7">
    <source>
        <dbReference type="EMBL" id="MBB5049966.1"/>
    </source>
</evidence>
<keyword evidence="8" id="KW-1185">Reference proteome</keyword>
<gene>
    <name evidence="7" type="ORF">HNR60_004751</name>
</gene>
<dbReference type="Proteomes" id="UP000542353">
    <property type="component" value="Unassembled WGS sequence"/>
</dbReference>
<dbReference type="Pfam" id="PF00005">
    <property type="entry name" value="ABC_tran"/>
    <property type="match status" value="1"/>
</dbReference>
<dbReference type="PROSITE" id="PS50893">
    <property type="entry name" value="ABC_TRANSPORTER_2"/>
    <property type="match status" value="1"/>
</dbReference>
<dbReference type="InterPro" id="IPR003439">
    <property type="entry name" value="ABC_transporter-like_ATP-bd"/>
</dbReference>
<dbReference type="CDD" id="cd03293">
    <property type="entry name" value="ABC_NrtD_SsuB_transporters"/>
    <property type="match status" value="1"/>
</dbReference>
<dbReference type="InterPro" id="IPR027417">
    <property type="entry name" value="P-loop_NTPase"/>
</dbReference>
<dbReference type="PROSITE" id="PS00211">
    <property type="entry name" value="ABC_TRANSPORTER_1"/>
    <property type="match status" value="1"/>
</dbReference>
<dbReference type="EMBL" id="JACHIH010000054">
    <property type="protein sequence ID" value="MBB5049966.1"/>
    <property type="molecule type" value="Genomic_DNA"/>
</dbReference>
<dbReference type="SMART" id="SM00382">
    <property type="entry name" value="AAA"/>
    <property type="match status" value="1"/>
</dbReference>
<name>A0A7W7Z8H1_9BRAD</name>
<evidence type="ECO:0000256" key="1">
    <source>
        <dbReference type="ARBA" id="ARBA00005417"/>
    </source>
</evidence>
<organism evidence="7 8">
    <name type="scientific">Rhodopseudomonas rhenobacensis</name>
    <dbReference type="NCBI Taxonomy" id="87461"/>
    <lineage>
        <taxon>Bacteria</taxon>
        <taxon>Pseudomonadati</taxon>
        <taxon>Pseudomonadota</taxon>
        <taxon>Alphaproteobacteria</taxon>
        <taxon>Hyphomicrobiales</taxon>
        <taxon>Nitrobacteraceae</taxon>
        <taxon>Rhodopseudomonas</taxon>
    </lineage>
</organism>
<evidence type="ECO:0000256" key="4">
    <source>
        <dbReference type="ARBA" id="ARBA00022840"/>
    </source>
</evidence>
<evidence type="ECO:0000256" key="5">
    <source>
        <dbReference type="ARBA" id="ARBA00024722"/>
    </source>
</evidence>
<comment type="caution">
    <text evidence="7">The sequence shown here is derived from an EMBL/GenBank/DDBJ whole genome shotgun (WGS) entry which is preliminary data.</text>
</comment>
<dbReference type="GO" id="GO:0016887">
    <property type="term" value="F:ATP hydrolysis activity"/>
    <property type="evidence" value="ECO:0007669"/>
    <property type="project" value="InterPro"/>
</dbReference>
<comment type="function">
    <text evidence="5">Involved in beta-(1--&gt;2)glucan export. Transmembrane domains (TMD) form a pore in the inner membrane and the ATP-binding domain (NBD) is responsible for energy generation.</text>
</comment>
<evidence type="ECO:0000256" key="3">
    <source>
        <dbReference type="ARBA" id="ARBA00022741"/>
    </source>
</evidence>
<evidence type="ECO:0000259" key="6">
    <source>
        <dbReference type="PROSITE" id="PS50893"/>
    </source>
</evidence>
<dbReference type="InterPro" id="IPR003593">
    <property type="entry name" value="AAA+_ATPase"/>
</dbReference>
<dbReference type="Gene3D" id="3.40.50.300">
    <property type="entry name" value="P-loop containing nucleotide triphosphate hydrolases"/>
    <property type="match status" value="1"/>
</dbReference>
<keyword evidence="3" id="KW-0547">Nucleotide-binding</keyword>
<proteinExistence type="inferred from homology"/>
<comment type="similarity">
    <text evidence="1">Belongs to the ABC transporter superfamily.</text>
</comment>
<dbReference type="AlphaFoldDB" id="A0A7W7Z8H1"/>